<protein>
    <recommendedName>
        <fullName evidence="4">Protein NO VEIN C-terminal domain-containing protein</fullName>
    </recommendedName>
</protein>
<feature type="compositionally biased region" description="Low complexity" evidence="1">
    <location>
        <begin position="1414"/>
        <end position="1428"/>
    </location>
</feature>
<feature type="region of interest" description="Disordered" evidence="1">
    <location>
        <begin position="1335"/>
        <end position="1432"/>
    </location>
</feature>
<dbReference type="EMBL" id="JAQQWI010000016">
    <property type="protein sequence ID" value="KAK8009461.1"/>
    <property type="molecule type" value="Genomic_DNA"/>
</dbReference>
<feature type="compositionally biased region" description="Basic and acidic residues" evidence="1">
    <location>
        <begin position="253"/>
        <end position="263"/>
    </location>
</feature>
<proteinExistence type="predicted"/>
<name>A0ABR1RFU3_9PEZI</name>
<dbReference type="InterPro" id="IPR052957">
    <property type="entry name" value="Auxin_embryo_med"/>
</dbReference>
<feature type="compositionally biased region" description="Basic and acidic residues" evidence="1">
    <location>
        <begin position="1357"/>
        <end position="1368"/>
    </location>
</feature>
<dbReference type="Proteomes" id="UP001396898">
    <property type="component" value="Unassembled WGS sequence"/>
</dbReference>
<evidence type="ECO:0000256" key="1">
    <source>
        <dbReference type="SAM" id="MobiDB-lite"/>
    </source>
</evidence>
<gene>
    <name evidence="2" type="ORF">PG991_012012</name>
</gene>
<organism evidence="2 3">
    <name type="scientific">Apiospora marii</name>
    <dbReference type="NCBI Taxonomy" id="335849"/>
    <lineage>
        <taxon>Eukaryota</taxon>
        <taxon>Fungi</taxon>
        <taxon>Dikarya</taxon>
        <taxon>Ascomycota</taxon>
        <taxon>Pezizomycotina</taxon>
        <taxon>Sordariomycetes</taxon>
        <taxon>Xylariomycetidae</taxon>
        <taxon>Amphisphaeriales</taxon>
        <taxon>Apiosporaceae</taxon>
        <taxon>Apiospora</taxon>
    </lineage>
</organism>
<reference evidence="2 3" key="1">
    <citation type="submission" date="2023-01" db="EMBL/GenBank/DDBJ databases">
        <title>Analysis of 21 Apiospora genomes using comparative genomics revels a genus with tremendous synthesis potential of carbohydrate active enzymes and secondary metabolites.</title>
        <authorList>
            <person name="Sorensen T."/>
        </authorList>
    </citation>
    <scope>NUCLEOTIDE SEQUENCE [LARGE SCALE GENOMIC DNA]</scope>
    <source>
        <strain evidence="2 3">CBS 20057</strain>
    </source>
</reference>
<dbReference type="PANTHER" id="PTHR32387">
    <property type="entry name" value="WU:FJ29H11"/>
    <property type="match status" value="1"/>
</dbReference>
<dbReference type="SUPFAM" id="SSF55874">
    <property type="entry name" value="ATPase domain of HSP90 chaperone/DNA topoisomerase II/histidine kinase"/>
    <property type="match status" value="1"/>
</dbReference>
<sequence>MAVPRDRANARALVEKITKEHGHLSDEKLRDLKPELRREIQEAFLKKDLMIGSSVIALSKNLYTSKARFVFELLQNADDNSYRNANSRGAEPFVSFQVHPRRIVVECNEDGFTHENLSAICSVGQSSKKGAQGYIGEKGIGFKSVFMAAWKVHIQSGAFSFSFTHKPGGSGMGMISPIWEDGGEELPSSALTRITLYLHETGDEATMAKTRQTIEEQFEELQETFLLFMKNLRRINVAFHNEMGDQTSSAEYSVEKPKPDRAVLRRSKSRGGTVETKANHFHVTTHEATNLARNDNRSYSASEEASHAYSKSQIVLAFPLSETSEPIIKPQDVFVFLPVRQAGFHFLIQADFVTDAARQDVVKDSLRNSSLLDGVADAFIQAVLQFCKHNTLRYQWMRYLPDKQNKTWGPLWASLVNKIADRINRTPLLYGRLGSRRSFVGLMFPLKDEFMDGEGGPLFEDMEEDRILSSNYARKDTVLLIPYGLQTGTVNEILRLLRTDLTQGPLSRMYSPGTTEDWHERTARLLHRFFELKSQHIRNELRKLRLLPLEDGTWVPAVSSPVHFAHTGTLEVPPGIGLRLIPKRATTHHRKVLFEDLGATEAPTNFVREKILLRYQNTNQDPVPRVSVSKAHLEFLYLSHHLADDKQRLDYSSLVIFDHRGVLQRPHLTTMYVKNDEAHGPWQLFQPTKPGPRPDDDAPGHDTPCFVDPEYFQESPATTLFQDLTWLQWFCQELKVAKVVSMGDDELSRDGEYVQQYRPERFLNCFRLWAQGRPARSGQYLEDIDVLCGEDGETELKPFASAYFPTEALKARVNRFLPPGSFFPWLWLDQSEPFEAIPPQWRSLLNRVGAGLPSSDIDFALDMLKYFTNAMLFTKTMSALEKTRLFELYEHISIEHRGAKAGTISQANMTAQIRYALECLYKKDEGFASFRHLSSFFTDVLGIGNCDPTILLNELRELKALDEHDIDTISGIYAGLQSMKSRISDLTMDELRRVFEADALIYVPLDDDSSWHTTSQCVWSSAARLRGRVSLNDEYGKFEDLFVNILGVKQVDLQMAVDELEEIASKPDSTQKEVNESIWTVNSLLPGPSQPPSPQDVVSGRIFPVKGPTGTVVLCSTATEFFIADRESLRSAFQPKVRFLDFTLEEVVRLRPFLDWAGLELRYLSKCMREVTSFHGDVARPTSNPNRQIRNRAHAILRIANHFNSPRAQGQNGQQLFYEMLKTAEIYETNGISSDLVLTQDNVPHTVAGKIQTLHIDESRGCLKVYVPQSKDDQEYIFTNVLSQRLFEWMMEHPVTHISGHSAAMAKDGASATRDVLLAPRSRLDRALDDNGISMIDIENTDEDAVPEPESPTRPVEATRESSDRTDSDTGLETPTTSHAEISPVREAAEAPRRRSALPSPVERREDVPGRRLSISPPATPAIPATPSRVTPAPDAVASQGYVALLDKVIELGRRNDIPTRGVFGMRLLQARIPGACDASNWGLGSLPQMERDCKVGAAGELYVFELLANLTEPRILPGFSRSNWQSTIRRYVTVHPEYRAMPPWLGRETSDLVYRDTEGALTDCLIDRGFLDQQEWAGKRPQYFLEVKTTTSNCDTPFYMSKAQYRRMQENSVAAGNKSTIYVIFRVYYLGQDSMGLKIYVDPEALRVSQSLKFTAESWSVTPAYG</sequence>
<dbReference type="NCBIfam" id="NF047352">
    <property type="entry name" value="P_loop_sacsin"/>
    <property type="match status" value="1"/>
</dbReference>
<accession>A0ABR1RFU3</accession>
<evidence type="ECO:0008006" key="4">
    <source>
        <dbReference type="Google" id="ProtNLM"/>
    </source>
</evidence>
<feature type="region of interest" description="Disordered" evidence="1">
    <location>
        <begin position="246"/>
        <end position="271"/>
    </location>
</feature>
<feature type="compositionally biased region" description="Polar residues" evidence="1">
    <location>
        <begin position="1369"/>
        <end position="1380"/>
    </location>
</feature>
<keyword evidence="3" id="KW-1185">Reference proteome</keyword>
<evidence type="ECO:0000313" key="2">
    <source>
        <dbReference type="EMBL" id="KAK8009461.1"/>
    </source>
</evidence>
<dbReference type="Gene3D" id="3.30.565.10">
    <property type="entry name" value="Histidine kinase-like ATPase, C-terminal domain"/>
    <property type="match status" value="1"/>
</dbReference>
<comment type="caution">
    <text evidence="2">The sequence shown here is derived from an EMBL/GenBank/DDBJ whole genome shotgun (WGS) entry which is preliminary data.</text>
</comment>
<evidence type="ECO:0000313" key="3">
    <source>
        <dbReference type="Proteomes" id="UP001396898"/>
    </source>
</evidence>
<dbReference type="InterPro" id="IPR036890">
    <property type="entry name" value="HATPase_C_sf"/>
</dbReference>
<dbReference type="PANTHER" id="PTHR32387:SF0">
    <property type="entry name" value="PROTEIN NO VEIN"/>
    <property type="match status" value="1"/>
</dbReference>